<accession>A0A4V1ZB69</accession>
<dbReference type="OrthoDB" id="9780595at2"/>
<dbReference type="Proteomes" id="UP000294155">
    <property type="component" value="Unassembled WGS sequence"/>
</dbReference>
<dbReference type="Gene3D" id="3.40.50.720">
    <property type="entry name" value="NAD(P)-binding Rossmann-like Domain"/>
    <property type="match status" value="1"/>
</dbReference>
<dbReference type="CDD" id="cd05269">
    <property type="entry name" value="TMR_SDR_a"/>
    <property type="match status" value="1"/>
</dbReference>
<protein>
    <submittedName>
        <fullName evidence="2">SDR family oxidoreductase</fullName>
    </submittedName>
</protein>
<organism evidence="2 3">
    <name type="scientific">Hymenobacter persicinus</name>
    <dbReference type="NCBI Taxonomy" id="2025506"/>
    <lineage>
        <taxon>Bacteria</taxon>
        <taxon>Pseudomonadati</taxon>
        <taxon>Bacteroidota</taxon>
        <taxon>Cytophagia</taxon>
        <taxon>Cytophagales</taxon>
        <taxon>Hymenobacteraceae</taxon>
        <taxon>Hymenobacter</taxon>
    </lineage>
</organism>
<evidence type="ECO:0000259" key="1">
    <source>
        <dbReference type="Pfam" id="PF05368"/>
    </source>
</evidence>
<name>A0A4V1ZB69_9BACT</name>
<gene>
    <name evidence="2" type="ORF">EWM57_03520</name>
</gene>
<dbReference type="InterPro" id="IPR008030">
    <property type="entry name" value="NmrA-like"/>
</dbReference>
<dbReference type="InterPro" id="IPR052718">
    <property type="entry name" value="NmrA-type_oxidoreductase"/>
</dbReference>
<keyword evidence="3" id="KW-1185">Reference proteome</keyword>
<evidence type="ECO:0000313" key="2">
    <source>
        <dbReference type="EMBL" id="RYU83368.1"/>
    </source>
</evidence>
<dbReference type="AlphaFoldDB" id="A0A4V1ZB69"/>
<sequence>MILITGATGHLGAAVLHTLLQKTAATEVAALVRDEAKAAPLQTRGVSIRVGSYGDPASLDRALLGIDTVLLISGGGEADGLQQHQNVIDAAKRAGVRRLAYTSRALHNPTTLANELMVRHFQTEDYLRASGLPHVIFRNILYMDTLPLFTGPHVVETGISLPAGAGRVAYALRREMGEAMANVLLAAPGDNRTYHFTGGTAYSFADVAAALTAAAGRPVTYSPVPVADFAAGMQARGVPAPAIERTIGFLTDIKNGQEAHVSPDLEAALGRPPATLAQAIRELYAL</sequence>
<dbReference type="PANTHER" id="PTHR47129:SF1">
    <property type="entry name" value="NMRA-LIKE DOMAIN-CONTAINING PROTEIN"/>
    <property type="match status" value="1"/>
</dbReference>
<dbReference type="SUPFAM" id="SSF51735">
    <property type="entry name" value="NAD(P)-binding Rossmann-fold domains"/>
    <property type="match status" value="1"/>
</dbReference>
<dbReference type="InterPro" id="IPR036291">
    <property type="entry name" value="NAD(P)-bd_dom_sf"/>
</dbReference>
<reference evidence="2 3" key="1">
    <citation type="submission" date="2019-02" db="EMBL/GenBank/DDBJ databases">
        <title>Bacterial novel species isolated from soil.</title>
        <authorList>
            <person name="Jung H.-Y."/>
        </authorList>
    </citation>
    <scope>NUCLEOTIDE SEQUENCE [LARGE SCALE GENOMIC DNA]</scope>
    <source>
        <strain evidence="2 3">1-3-3-3</strain>
    </source>
</reference>
<dbReference type="PANTHER" id="PTHR47129">
    <property type="entry name" value="QUINONE OXIDOREDUCTASE 2"/>
    <property type="match status" value="1"/>
</dbReference>
<dbReference type="RefSeq" id="WP_129919748.1">
    <property type="nucleotide sequence ID" value="NZ_SEWE01000004.1"/>
</dbReference>
<dbReference type="Gene3D" id="3.90.25.10">
    <property type="entry name" value="UDP-galactose 4-epimerase, domain 1"/>
    <property type="match status" value="1"/>
</dbReference>
<proteinExistence type="predicted"/>
<evidence type="ECO:0000313" key="3">
    <source>
        <dbReference type="Proteomes" id="UP000294155"/>
    </source>
</evidence>
<feature type="domain" description="NmrA-like" evidence="1">
    <location>
        <begin position="2"/>
        <end position="240"/>
    </location>
</feature>
<dbReference type="EMBL" id="SEWE01000004">
    <property type="protein sequence ID" value="RYU83368.1"/>
    <property type="molecule type" value="Genomic_DNA"/>
</dbReference>
<dbReference type="Pfam" id="PF05368">
    <property type="entry name" value="NmrA"/>
    <property type="match status" value="1"/>
</dbReference>
<comment type="caution">
    <text evidence="2">The sequence shown here is derived from an EMBL/GenBank/DDBJ whole genome shotgun (WGS) entry which is preliminary data.</text>
</comment>